<evidence type="ECO:0000313" key="2">
    <source>
        <dbReference type="EMBL" id="PKS07483.1"/>
    </source>
</evidence>
<name>A0A2N3N4X2_9PEZI</name>
<dbReference type="EMBL" id="NLAX01000701">
    <property type="protein sequence ID" value="PKS07483.1"/>
    <property type="molecule type" value="Genomic_DNA"/>
</dbReference>
<proteinExistence type="predicted"/>
<evidence type="ECO:0000256" key="1">
    <source>
        <dbReference type="SAM" id="MobiDB-lite"/>
    </source>
</evidence>
<protein>
    <submittedName>
        <fullName evidence="2">Uncharacterized protein</fullName>
    </submittedName>
</protein>
<feature type="compositionally biased region" description="Basic residues" evidence="1">
    <location>
        <begin position="100"/>
        <end position="111"/>
    </location>
</feature>
<gene>
    <name evidence="2" type="ORF">jhhlp_006087</name>
</gene>
<reference evidence="2 3" key="1">
    <citation type="journal article" date="2017" name="G3 (Bethesda)">
        <title>First Draft Genome Sequence of the Pathogenic Fungus Lomentospora prolificans (Formerly Scedosporium prolificans).</title>
        <authorList>
            <person name="Luo R."/>
            <person name="Zimin A."/>
            <person name="Workman R."/>
            <person name="Fan Y."/>
            <person name="Pertea G."/>
            <person name="Grossman N."/>
            <person name="Wear M.P."/>
            <person name="Jia B."/>
            <person name="Miller H."/>
            <person name="Casadevall A."/>
            <person name="Timp W."/>
            <person name="Zhang S.X."/>
            <person name="Salzberg S.L."/>
        </authorList>
    </citation>
    <scope>NUCLEOTIDE SEQUENCE [LARGE SCALE GENOMIC DNA]</scope>
    <source>
        <strain evidence="2 3">JHH-5317</strain>
    </source>
</reference>
<keyword evidence="3" id="KW-1185">Reference proteome</keyword>
<dbReference type="VEuPathDB" id="FungiDB:jhhlp_006087"/>
<dbReference type="InParanoid" id="A0A2N3N4X2"/>
<comment type="caution">
    <text evidence="2">The sequence shown here is derived from an EMBL/GenBank/DDBJ whole genome shotgun (WGS) entry which is preliminary data.</text>
</comment>
<accession>A0A2N3N4X2</accession>
<sequence>MAAPVDAGWSEHSGPPPPQTPSIEAHNGLPWDIASFSMGSFFGNGGDELAARQQMHMPGADSIHHLPHDCNMKMALESTIVSPSESHASPSAENGGIPSKPRKRKGTSFLV</sequence>
<evidence type="ECO:0000313" key="3">
    <source>
        <dbReference type="Proteomes" id="UP000233524"/>
    </source>
</evidence>
<feature type="compositionally biased region" description="Low complexity" evidence="1">
    <location>
        <begin position="82"/>
        <end position="93"/>
    </location>
</feature>
<dbReference type="AlphaFoldDB" id="A0A2N3N4X2"/>
<dbReference type="Proteomes" id="UP000233524">
    <property type="component" value="Unassembled WGS sequence"/>
</dbReference>
<organism evidence="2 3">
    <name type="scientific">Lomentospora prolificans</name>
    <dbReference type="NCBI Taxonomy" id="41688"/>
    <lineage>
        <taxon>Eukaryota</taxon>
        <taxon>Fungi</taxon>
        <taxon>Dikarya</taxon>
        <taxon>Ascomycota</taxon>
        <taxon>Pezizomycotina</taxon>
        <taxon>Sordariomycetes</taxon>
        <taxon>Hypocreomycetidae</taxon>
        <taxon>Microascales</taxon>
        <taxon>Microascaceae</taxon>
        <taxon>Lomentospora</taxon>
    </lineage>
</organism>
<feature type="region of interest" description="Disordered" evidence="1">
    <location>
        <begin position="74"/>
        <end position="111"/>
    </location>
</feature>
<feature type="region of interest" description="Disordered" evidence="1">
    <location>
        <begin position="1"/>
        <end position="27"/>
    </location>
</feature>